<reference evidence="2" key="1">
    <citation type="journal article" date="2013" name="PLoS ONE">
        <title>Gene expression in gut symbiotic organ of stinkbug affected by extracellular bacterial symbiont.</title>
        <authorList>
            <person name="Futahashi R."/>
            <person name="Tanaka K."/>
            <person name="Tanahashi M."/>
            <person name="Nikoh N."/>
            <person name="Kikuchi Y."/>
            <person name="Lee B.L."/>
            <person name="Fukatsu T."/>
        </authorList>
    </citation>
    <scope>NUCLEOTIDE SEQUENCE</scope>
    <source>
        <tissue evidence="2">Midgut</tissue>
    </source>
</reference>
<feature type="chain" id="PRO_5004372113" evidence="1">
    <location>
        <begin position="22"/>
        <end position="87"/>
    </location>
</feature>
<keyword evidence="1" id="KW-0732">Signal</keyword>
<accession>R4WCP0</accession>
<proteinExistence type="evidence at transcript level"/>
<evidence type="ECO:0000256" key="1">
    <source>
        <dbReference type="SAM" id="SignalP"/>
    </source>
</evidence>
<name>R4WCP0_RIPPE</name>
<feature type="signal peptide" evidence="1">
    <location>
        <begin position="1"/>
        <end position="21"/>
    </location>
</feature>
<organism evidence="2">
    <name type="scientific">Riptortus pedestris</name>
    <name type="common">Bean bug</name>
    <dbReference type="NCBI Taxonomy" id="329032"/>
    <lineage>
        <taxon>Eukaryota</taxon>
        <taxon>Metazoa</taxon>
        <taxon>Ecdysozoa</taxon>
        <taxon>Arthropoda</taxon>
        <taxon>Hexapoda</taxon>
        <taxon>Insecta</taxon>
        <taxon>Pterygota</taxon>
        <taxon>Neoptera</taxon>
        <taxon>Paraneoptera</taxon>
        <taxon>Hemiptera</taxon>
        <taxon>Heteroptera</taxon>
        <taxon>Panheteroptera</taxon>
        <taxon>Pentatomomorpha</taxon>
        <taxon>Coreoidea</taxon>
        <taxon>Alydidae</taxon>
        <taxon>Riptortus</taxon>
    </lineage>
</organism>
<sequence length="87" mass="9423">MIIMRSLGVFLLITLVVSVFAKRDTDLVEDGDSSIAQCPEGHRPCGQICCPPRNFCCYSTTCCGINYILGIPLVKTVPKGIYSVSHG</sequence>
<dbReference type="EMBL" id="AK417018">
    <property type="protein sequence ID" value="BAN20233.1"/>
    <property type="molecule type" value="mRNA"/>
</dbReference>
<dbReference type="AlphaFoldDB" id="R4WCP0"/>
<evidence type="ECO:0000313" key="2">
    <source>
        <dbReference type="EMBL" id="BAN20233.1"/>
    </source>
</evidence>
<protein>
    <submittedName>
        <fullName evidence="2">Cysteine rich secreted protein</fullName>
    </submittedName>
</protein>